<dbReference type="UniPathway" id="UPA00378"/>
<feature type="compositionally biased region" description="Acidic residues" evidence="17">
    <location>
        <begin position="930"/>
        <end position="939"/>
    </location>
</feature>
<name>L9ZK38_NATA2</name>
<feature type="domain" description="Oligosaccharyl transferase STT3 N-terminal" evidence="19">
    <location>
        <begin position="31"/>
        <end position="262"/>
    </location>
</feature>
<feature type="transmembrane region" description="Helical" evidence="18">
    <location>
        <begin position="221"/>
        <end position="238"/>
    </location>
</feature>
<dbReference type="InterPro" id="IPR003674">
    <property type="entry name" value="Oligo_trans_STT3"/>
</dbReference>
<comment type="cofactor">
    <cofactor evidence="2">
        <name>Mg(2+)</name>
        <dbReference type="ChEBI" id="CHEBI:18420"/>
    </cofactor>
</comment>
<evidence type="ECO:0000256" key="14">
    <source>
        <dbReference type="ARBA" id="ARBA00023211"/>
    </source>
</evidence>
<keyword evidence="14" id="KW-0464">Manganese</keyword>
<sequence>MSTDTERVEDGTEASLLESFRDWYHLPVLGVVMLFMVWLRTQSYGRFVTEDGTPALAGIDSWYHWRTISWTAENYPHTMPYEVWTGFPTGTYVGQFGTLFDQLIVTVAMIVGLGDPSAETLYTVSLLSIPVMAALVAIPVFYAGRRLGGTIGGIVSVLVLALSRGQFLSRSTVGQLDHHVAEVLFMGLAILAMMVAVTVAEREKPIYELVADRDWNALRTPAIYSGLAGLALTLYIWIWPSAVLLIGILAVFFTVQLSLDYLRGISPDHVAFVGAVSLGVTAVLTALLIEAPGSTGSTSFGLLQPLTAVLVAAGCVFMAWLARQWNDRNLERRYYPVAVGGLIAATFLVMWLALPDLFDTIIGNATRRMIPFGEATTDTTIQEASPPANFLPHTFAEFGSAFVTMVAGLAFLLLRPLLGRKFRAEHTLVVVWSVFLISMAATQIRFSYYLLLAVAIVNAAFVAELIRLFSLDLTGGLESLRSVEPYQVIAIALVVLLLFAPLLPPLATATAWGQAEQTGPQSSSMKWEGSNEWLQENTPAVGNYGGADNASQLDYYGTYTPEDGDYDYPEGSYGVMSWWDYGHLVTTQAERIPHSNPFQQNARSSSAYLTAQSEERAELILDGIAAGGSVADKSSAELEAIVEGNETDEEIRYVMIDDEMAGGKFGAITRWSGPDYGSYVENQQFQVGNETVAAPTVNDNYDNTTMASLYLQDAAGMEQYRLVHESDEYSVVGGMRGRGGLLPRNSVSLRGSGWSNQTQSLQTQLAAARSNDQVYQGLGTPMWDAHVVSSVKTFERVEGATITGSIDGANGIDPENATVRAGVELETDTGRTFTYTQQADPAADGSFELTVPYATDDALGVDDGYTNSSVEATGNYTVGAVVSGDDGMTRYNGETTVSETAVVNGDTVDVSLEEVETAEQPDGNESNETAGDETADDGTADSSDAGAADDGSAENGSAESISAVAVEPAH</sequence>
<evidence type="ECO:0000256" key="6">
    <source>
        <dbReference type="ARBA" id="ARBA00012602"/>
    </source>
</evidence>
<feature type="transmembrane region" description="Helical" evidence="18">
    <location>
        <begin position="179"/>
        <end position="200"/>
    </location>
</feature>
<feature type="transmembrane region" description="Helical" evidence="18">
    <location>
        <begin position="486"/>
        <end position="507"/>
    </location>
</feature>
<feature type="region of interest" description="Disordered" evidence="17">
    <location>
        <begin position="915"/>
        <end position="970"/>
    </location>
</feature>
<feature type="transmembrane region" description="Helical" evidence="18">
    <location>
        <begin position="120"/>
        <end position="142"/>
    </location>
</feature>
<keyword evidence="10" id="KW-0479">Metal-binding</keyword>
<evidence type="ECO:0000256" key="7">
    <source>
        <dbReference type="ARBA" id="ARBA00022676"/>
    </source>
</evidence>
<evidence type="ECO:0000256" key="12">
    <source>
        <dbReference type="ARBA" id="ARBA00022989"/>
    </source>
</evidence>
<dbReference type="GO" id="GO:0046872">
    <property type="term" value="F:metal ion binding"/>
    <property type="evidence" value="ECO:0007669"/>
    <property type="project" value="UniProtKB-KW"/>
</dbReference>
<dbReference type="RefSeq" id="WP_007108946.1">
    <property type="nucleotide sequence ID" value="NZ_AOIK01000025.1"/>
</dbReference>
<dbReference type="AlphaFoldDB" id="L9ZK38"/>
<keyword evidence="9 18" id="KW-0812">Transmembrane</keyword>
<evidence type="ECO:0000256" key="13">
    <source>
        <dbReference type="ARBA" id="ARBA00023136"/>
    </source>
</evidence>
<dbReference type="Pfam" id="PF02516">
    <property type="entry name" value="STT3"/>
    <property type="match status" value="1"/>
</dbReference>
<keyword evidence="8 22" id="KW-0808">Transferase</keyword>
<reference evidence="22 23" key="1">
    <citation type="journal article" date="2014" name="PLoS Genet.">
        <title>Phylogenetically driven sequencing of extremely halophilic archaea reveals strategies for static and dynamic osmo-response.</title>
        <authorList>
            <person name="Becker E.A."/>
            <person name="Seitzer P.M."/>
            <person name="Tritt A."/>
            <person name="Larsen D."/>
            <person name="Krusor M."/>
            <person name="Yao A.I."/>
            <person name="Wu D."/>
            <person name="Madern D."/>
            <person name="Eisen J.A."/>
            <person name="Darling A.E."/>
            <person name="Facciotti M.T."/>
        </authorList>
    </citation>
    <scope>NUCLEOTIDE SEQUENCE [LARGE SCALE GENOMIC DNA]</scope>
    <source>
        <strain evidence="22 23">JCM 12890</strain>
    </source>
</reference>
<evidence type="ECO:0000256" key="9">
    <source>
        <dbReference type="ARBA" id="ARBA00022692"/>
    </source>
</evidence>
<evidence type="ECO:0000256" key="1">
    <source>
        <dbReference type="ARBA" id="ARBA00001936"/>
    </source>
</evidence>
<dbReference type="Gene3D" id="3.40.50.12610">
    <property type="match status" value="1"/>
</dbReference>
<dbReference type="GO" id="GO:0005886">
    <property type="term" value="C:plasma membrane"/>
    <property type="evidence" value="ECO:0007669"/>
    <property type="project" value="UniProtKB-SubCell"/>
</dbReference>
<dbReference type="Pfam" id="PF18079">
    <property type="entry name" value="AglB_L1"/>
    <property type="match status" value="1"/>
</dbReference>
<evidence type="ECO:0000256" key="8">
    <source>
        <dbReference type="ARBA" id="ARBA00022679"/>
    </source>
</evidence>
<feature type="transmembrane region" description="Helical" evidence="18">
    <location>
        <begin position="244"/>
        <end position="262"/>
    </location>
</feature>
<gene>
    <name evidence="22" type="ORF">C485_08162</name>
</gene>
<dbReference type="InterPro" id="IPR048307">
    <property type="entry name" value="STT3_N"/>
</dbReference>
<dbReference type="Gene3D" id="2.60.40.3390">
    <property type="match status" value="1"/>
</dbReference>
<dbReference type="InterPro" id="IPR054479">
    <property type="entry name" value="AglB-like_core"/>
</dbReference>
<dbReference type="eggNOG" id="arCOG02043">
    <property type="taxonomic scope" value="Archaea"/>
</dbReference>
<feature type="transmembrane region" description="Helical" evidence="18">
    <location>
        <begin position="149"/>
        <end position="167"/>
    </location>
</feature>
<evidence type="ECO:0000256" key="18">
    <source>
        <dbReference type="SAM" id="Phobius"/>
    </source>
</evidence>
<proteinExistence type="inferred from homology"/>
<evidence type="ECO:0000256" key="10">
    <source>
        <dbReference type="ARBA" id="ARBA00022723"/>
    </source>
</evidence>
<evidence type="ECO:0000256" key="3">
    <source>
        <dbReference type="ARBA" id="ARBA00004651"/>
    </source>
</evidence>
<comment type="similarity">
    <text evidence="5">Belongs to the STT3 family.</text>
</comment>
<accession>L9ZK38</accession>
<dbReference type="NCBIfam" id="TIGR04154">
    <property type="entry name" value="archaeo_STT3"/>
    <property type="match status" value="1"/>
</dbReference>
<evidence type="ECO:0000256" key="17">
    <source>
        <dbReference type="SAM" id="MobiDB-lite"/>
    </source>
</evidence>
<comment type="subcellular location">
    <subcellularLocation>
        <location evidence="3">Cell membrane</location>
        <topology evidence="3">Multi-pass membrane protein</topology>
    </subcellularLocation>
</comment>
<dbReference type="Pfam" id="PF22627">
    <property type="entry name" value="AglB_core-like"/>
    <property type="match status" value="1"/>
</dbReference>
<evidence type="ECO:0000313" key="23">
    <source>
        <dbReference type="Proteomes" id="UP000011511"/>
    </source>
</evidence>
<feature type="transmembrane region" description="Helical" evidence="18">
    <location>
        <begin position="426"/>
        <end position="442"/>
    </location>
</feature>
<evidence type="ECO:0000259" key="20">
    <source>
        <dbReference type="Pfam" id="PF18079"/>
    </source>
</evidence>
<evidence type="ECO:0000259" key="21">
    <source>
        <dbReference type="Pfam" id="PF22627"/>
    </source>
</evidence>
<feature type="transmembrane region" description="Helical" evidence="18">
    <location>
        <begin position="269"/>
        <end position="289"/>
    </location>
</feature>
<comment type="caution">
    <text evidence="22">The sequence shown here is derived from an EMBL/GenBank/DDBJ whole genome shotgun (WGS) entry which is preliminary data.</text>
</comment>
<dbReference type="EC" id="2.4.99.21" evidence="6"/>
<comment type="cofactor">
    <cofactor evidence="1">
        <name>Mn(2+)</name>
        <dbReference type="ChEBI" id="CHEBI:29035"/>
    </cofactor>
</comment>
<feature type="compositionally biased region" description="Low complexity" evidence="17">
    <location>
        <begin position="940"/>
        <end position="954"/>
    </location>
</feature>
<feature type="transmembrane region" description="Helical" evidence="18">
    <location>
        <begin position="301"/>
        <end position="322"/>
    </location>
</feature>
<dbReference type="InterPro" id="IPR026410">
    <property type="entry name" value="OlisacTrfase_arch"/>
</dbReference>
<feature type="transmembrane region" description="Helical" evidence="18">
    <location>
        <begin position="334"/>
        <end position="354"/>
    </location>
</feature>
<keyword evidence="11" id="KW-0460">Magnesium</keyword>
<evidence type="ECO:0000256" key="5">
    <source>
        <dbReference type="ARBA" id="ARBA00010810"/>
    </source>
</evidence>
<dbReference type="PANTHER" id="PTHR13872:SF1">
    <property type="entry name" value="DOLICHYL-DIPHOSPHOOLIGOSACCHARIDE--PROTEIN GLYCOSYLTRANSFERASE SUBUNIT STT3B"/>
    <property type="match status" value="1"/>
</dbReference>
<dbReference type="GO" id="GO:0004576">
    <property type="term" value="F:oligosaccharyl transferase activity"/>
    <property type="evidence" value="ECO:0007669"/>
    <property type="project" value="InterPro"/>
</dbReference>
<feature type="domain" description="Archaeal glycosylation protein B peripheral" evidence="20">
    <location>
        <begin position="813"/>
        <end position="908"/>
    </location>
</feature>
<comment type="pathway">
    <text evidence="4">Protein modification; protein glycosylation.</text>
</comment>
<feature type="domain" description="AglB-like core" evidence="21">
    <location>
        <begin position="525"/>
        <end position="627"/>
    </location>
</feature>
<dbReference type="EMBL" id="AOIK01000025">
    <property type="protein sequence ID" value="ELY86875.1"/>
    <property type="molecule type" value="Genomic_DNA"/>
</dbReference>
<evidence type="ECO:0000256" key="4">
    <source>
        <dbReference type="ARBA" id="ARBA00004922"/>
    </source>
</evidence>
<evidence type="ECO:0000313" key="22">
    <source>
        <dbReference type="EMBL" id="ELY86875.1"/>
    </source>
</evidence>
<organism evidence="22 23">
    <name type="scientific">Natrinema altunense (strain JCM 12890 / CGMCC 1.3731 / AJ2)</name>
    <dbReference type="NCBI Taxonomy" id="1227494"/>
    <lineage>
        <taxon>Archaea</taxon>
        <taxon>Methanobacteriati</taxon>
        <taxon>Methanobacteriota</taxon>
        <taxon>Stenosarchaea group</taxon>
        <taxon>Halobacteria</taxon>
        <taxon>Halobacteriales</taxon>
        <taxon>Natrialbaceae</taxon>
        <taxon>Natrinema</taxon>
    </lineage>
</organism>
<keyword evidence="13 18" id="KW-0472">Membrane</keyword>
<dbReference type="PANTHER" id="PTHR13872">
    <property type="entry name" value="DOLICHYL-DIPHOSPHOOLIGOSACCHARIDE--PROTEIN GLYCOSYLTRANSFERASE SUBUNIT"/>
    <property type="match status" value="1"/>
</dbReference>
<dbReference type="Proteomes" id="UP000011511">
    <property type="component" value="Unassembled WGS sequence"/>
</dbReference>
<keyword evidence="12 18" id="KW-1133">Transmembrane helix</keyword>
<dbReference type="PATRIC" id="fig|1227494.3.peg.1624"/>
<protein>
    <recommendedName>
        <fullName evidence="6">dolichyl-phosphooligosaccharide-protein glycotransferase</fullName>
        <ecNumber evidence="6">2.4.99.21</ecNumber>
    </recommendedName>
    <alternativeName>
        <fullName evidence="15">Oligosaccharyl transferase</fullName>
    </alternativeName>
</protein>
<feature type="transmembrane region" description="Helical" evidence="18">
    <location>
        <begin position="23"/>
        <end position="39"/>
    </location>
</feature>
<keyword evidence="7" id="KW-0328">Glycosyltransferase</keyword>
<evidence type="ECO:0000259" key="19">
    <source>
        <dbReference type="Pfam" id="PF02516"/>
    </source>
</evidence>
<evidence type="ECO:0000256" key="16">
    <source>
        <dbReference type="ARBA" id="ARBA00034066"/>
    </source>
</evidence>
<evidence type="ECO:0000256" key="11">
    <source>
        <dbReference type="ARBA" id="ARBA00022842"/>
    </source>
</evidence>
<keyword evidence="23" id="KW-1185">Reference proteome</keyword>
<evidence type="ECO:0000256" key="2">
    <source>
        <dbReference type="ARBA" id="ARBA00001946"/>
    </source>
</evidence>
<evidence type="ECO:0000256" key="15">
    <source>
        <dbReference type="ARBA" id="ARBA00030679"/>
    </source>
</evidence>
<feature type="transmembrane region" description="Helical" evidence="18">
    <location>
        <begin position="395"/>
        <end position="414"/>
    </location>
</feature>
<feature type="transmembrane region" description="Helical" evidence="18">
    <location>
        <begin position="448"/>
        <end position="466"/>
    </location>
</feature>
<comment type="catalytic activity">
    <reaction evidence="16">
        <text>an archaeal dolichyl phosphooligosaccharide + [protein]-L-asparagine = an archaeal dolichyl phosphate + a glycoprotein with the oligosaccharide chain attached by N-beta-D-glycosyl linkage to a protein L-asparagine.</text>
        <dbReference type="EC" id="2.4.99.21"/>
    </reaction>
</comment>
<dbReference type="InterPro" id="IPR041154">
    <property type="entry name" value="AglB_P1"/>
</dbReference>